<evidence type="ECO:0000256" key="1">
    <source>
        <dbReference type="SAM" id="Phobius"/>
    </source>
</evidence>
<accession>A0AAD5WEK1</accession>
<comment type="caution">
    <text evidence="2">The sequence shown here is derived from an EMBL/GenBank/DDBJ whole genome shotgun (WGS) entry which is preliminary data.</text>
</comment>
<protein>
    <submittedName>
        <fullName evidence="2">Uncharacterized protein</fullName>
    </submittedName>
</protein>
<gene>
    <name evidence="2" type="ORF">KIN20_028285</name>
</gene>
<dbReference type="AlphaFoldDB" id="A0AAD5WEK1"/>
<keyword evidence="3" id="KW-1185">Reference proteome</keyword>
<reference evidence="2" key="1">
    <citation type="submission" date="2021-06" db="EMBL/GenBank/DDBJ databases">
        <title>Parelaphostrongylus tenuis whole genome reference sequence.</title>
        <authorList>
            <person name="Garwood T.J."/>
            <person name="Larsen P.A."/>
            <person name="Fountain-Jones N.M."/>
            <person name="Garbe J.R."/>
            <person name="Macchietto M.G."/>
            <person name="Kania S.A."/>
            <person name="Gerhold R.W."/>
            <person name="Richards J.E."/>
            <person name="Wolf T.M."/>
        </authorList>
    </citation>
    <scope>NUCLEOTIDE SEQUENCE</scope>
    <source>
        <strain evidence="2">MNPRO001-30</strain>
        <tissue evidence="2">Meninges</tissue>
    </source>
</reference>
<organism evidence="2 3">
    <name type="scientific">Parelaphostrongylus tenuis</name>
    <name type="common">Meningeal worm</name>
    <dbReference type="NCBI Taxonomy" id="148309"/>
    <lineage>
        <taxon>Eukaryota</taxon>
        <taxon>Metazoa</taxon>
        <taxon>Ecdysozoa</taxon>
        <taxon>Nematoda</taxon>
        <taxon>Chromadorea</taxon>
        <taxon>Rhabditida</taxon>
        <taxon>Rhabditina</taxon>
        <taxon>Rhabditomorpha</taxon>
        <taxon>Strongyloidea</taxon>
        <taxon>Metastrongylidae</taxon>
        <taxon>Parelaphostrongylus</taxon>
    </lineage>
</organism>
<keyword evidence="1" id="KW-0812">Transmembrane</keyword>
<keyword evidence="1" id="KW-1133">Transmembrane helix</keyword>
<name>A0AAD5WEK1_PARTN</name>
<feature type="transmembrane region" description="Helical" evidence="1">
    <location>
        <begin position="29"/>
        <end position="54"/>
    </location>
</feature>
<dbReference type="Proteomes" id="UP001196413">
    <property type="component" value="Unassembled WGS sequence"/>
</dbReference>
<sequence>MGPNVTFFKSSTFNLRGVKTSKDDPEESMAFHFTVTSGVLAALPHAVMGLVVLVGGQLADFLRSNKYLSTTAVRKLFNCGEDESLHNAASCRVQV</sequence>
<keyword evidence="1" id="KW-0472">Membrane</keyword>
<evidence type="ECO:0000313" key="3">
    <source>
        <dbReference type="Proteomes" id="UP001196413"/>
    </source>
</evidence>
<proteinExistence type="predicted"/>
<dbReference type="EMBL" id="JAHQIW010005877">
    <property type="protein sequence ID" value="KAJ1367385.1"/>
    <property type="molecule type" value="Genomic_DNA"/>
</dbReference>
<evidence type="ECO:0000313" key="2">
    <source>
        <dbReference type="EMBL" id="KAJ1367385.1"/>
    </source>
</evidence>